<gene>
    <name evidence="1" type="primary">wapA_1</name>
    <name evidence="1" type="ORF">NCTC8684_01706</name>
</gene>
<dbReference type="InterPro" id="IPR022385">
    <property type="entry name" value="Rhs_assc_core"/>
</dbReference>
<dbReference type="RefSeq" id="WP_115648410.1">
    <property type="nucleotide sequence ID" value="NZ_UIGR01000001.1"/>
</dbReference>
<evidence type="ECO:0000313" key="1">
    <source>
        <dbReference type="EMBL" id="SUX32626.1"/>
    </source>
</evidence>
<dbReference type="NCBIfam" id="TIGR03696">
    <property type="entry name" value="Rhs_assc_core"/>
    <property type="match status" value="1"/>
</dbReference>
<proteinExistence type="predicted"/>
<dbReference type="InterPro" id="IPR050708">
    <property type="entry name" value="T6SS_VgrG/RHS"/>
</dbReference>
<name>A0AAX2M9S6_CHRVL</name>
<accession>A0AAX2M9S6</accession>
<reference evidence="1 2" key="1">
    <citation type="submission" date="2018-06" db="EMBL/GenBank/DDBJ databases">
        <authorList>
            <consortium name="Pathogen Informatics"/>
            <person name="Doyle S."/>
        </authorList>
    </citation>
    <scope>NUCLEOTIDE SEQUENCE [LARGE SCALE GENOMIC DNA]</scope>
    <source>
        <strain evidence="1 2">NCTC8684</strain>
    </source>
</reference>
<dbReference type="GO" id="GO:0008237">
    <property type="term" value="F:metallopeptidase activity"/>
    <property type="evidence" value="ECO:0007669"/>
    <property type="project" value="InterPro"/>
</dbReference>
<sequence>MSILDDIARLCRGTPTFEIRDNRGQPVRMLQYNRTPGNGMALDERVTRQTANALGQTDSQIDPRLFSAGSTRPNFRYGLSLSGQTLSSASVDAGERYQLMDIEGRPCWSLDSRGNQRQFHYDRLGRPSAVIEQESGSAERISQYWQYGEDTAASSPGCNLRGQIVAHYDTAGVQRTTAYGLQGQPLVTTRQLLRTAEQASDWALSQQSQWAQQLSTPIYTTEWRHDALGAVCEQQDAQGNVQRFRYNVAGQLASCSLQRASETEPMPLRELDYTAAGQKRREKTGNNVVTDYQYEAQTQRLQRVTTRRPSGNGAPLLQDLVYAYDPVGNILSVTDESKDVRYFVNQAVAAESRYEYDALYQLVSATGRESVGGQDLGGQPPVWRPFPNDASQLVNYEERYVYDRGGNLTDLHHRGAGNYHRHMTVGEGSNRAQLGYEGGDVETGFDACGNLRRLSPGSQRLQWDGRNQLSEVVLVERTENASDREVYQYGGGGMRVRKERSRLASGVNGREEVIYLPGLELRTRYAGDEAREAWAVIVSDTARVLHWEKGKPDELANDSVRYSLDNHLGSSVMELDDDGKLITAEEYYPYGGTACWLAKSEVEAKYKTVRYSGKERDETGLYDYGYRYYAPWLGRWLNPDPAGTVDGLNLYRMVKGNPIFFCDKDGLWPIFGSSHKEAKRIKNLSLSMMNVAIDILDRNESSAIEEVMLTYFNDTSVRARDLFKSNIISTRDFLKYTSMKKNVVMLNDKSSSSIAYVEPNEIGNFRYYINRVRRSERDFSGRELVREVGEAKKDYVDDLRNKFLTINNHWFNSRRNPDDYLASALIHEFSHAALNTSDFVYGYSRTTTEGSSSPLLGNPEPLFKLRAGKLDKSELALGAHQQAIWSYSSDNQFKLAESNADSFAYAIRALYSSQGDESQKKYYKRTVKVEFERIAGK</sequence>
<evidence type="ECO:0000313" key="2">
    <source>
        <dbReference type="Proteomes" id="UP000254029"/>
    </source>
</evidence>
<dbReference type="PANTHER" id="PTHR32305">
    <property type="match status" value="1"/>
</dbReference>
<dbReference type="PANTHER" id="PTHR32305:SF15">
    <property type="entry name" value="PROTEIN RHSA-RELATED"/>
    <property type="match status" value="1"/>
</dbReference>
<dbReference type="EMBL" id="UIGR01000001">
    <property type="protein sequence ID" value="SUX32626.1"/>
    <property type="molecule type" value="Genomic_DNA"/>
</dbReference>
<dbReference type="Gene3D" id="3.40.390.10">
    <property type="entry name" value="Collagenase (Catalytic Domain)"/>
    <property type="match status" value="1"/>
</dbReference>
<comment type="caution">
    <text evidence="1">The sequence shown here is derived from an EMBL/GenBank/DDBJ whole genome shotgun (WGS) entry which is preliminary data.</text>
</comment>
<dbReference type="AlphaFoldDB" id="A0AAX2M9S6"/>
<protein>
    <submittedName>
        <fullName evidence="1">Cell wall-associated polypeptide CWBP200</fullName>
    </submittedName>
</protein>
<dbReference type="Proteomes" id="UP000254029">
    <property type="component" value="Unassembled WGS sequence"/>
</dbReference>
<dbReference type="InterPro" id="IPR024079">
    <property type="entry name" value="MetalloPept_cat_dom_sf"/>
</dbReference>
<dbReference type="Gene3D" id="2.180.10.10">
    <property type="entry name" value="RHS repeat-associated core"/>
    <property type="match status" value="1"/>
</dbReference>
<organism evidence="1 2">
    <name type="scientific">Chromobacterium violaceum</name>
    <dbReference type="NCBI Taxonomy" id="536"/>
    <lineage>
        <taxon>Bacteria</taxon>
        <taxon>Pseudomonadati</taxon>
        <taxon>Pseudomonadota</taxon>
        <taxon>Betaproteobacteria</taxon>
        <taxon>Neisseriales</taxon>
        <taxon>Chromobacteriaceae</taxon>
        <taxon>Chromobacterium</taxon>
    </lineage>
</organism>